<proteinExistence type="predicted"/>
<dbReference type="EC" id="1.3.1.72" evidence="2"/>
<evidence type="ECO:0000256" key="5">
    <source>
        <dbReference type="ARBA" id="ARBA00023136"/>
    </source>
</evidence>
<keyword evidence="4" id="KW-1133">Transmembrane helix</keyword>
<evidence type="ECO:0000256" key="3">
    <source>
        <dbReference type="ARBA" id="ARBA00022692"/>
    </source>
</evidence>
<dbReference type="GO" id="GO:0071949">
    <property type="term" value="F:FAD binding"/>
    <property type="evidence" value="ECO:0007669"/>
    <property type="project" value="InterPro"/>
</dbReference>
<dbReference type="GO" id="GO:0005737">
    <property type="term" value="C:cytoplasm"/>
    <property type="evidence" value="ECO:0007669"/>
    <property type="project" value="TreeGrafter"/>
</dbReference>
<dbReference type="PANTHER" id="PTHR10801:SF2">
    <property type="entry name" value="FAD-BINDING PCMH-TYPE DOMAIN-CONTAINING PROTEIN"/>
    <property type="match status" value="1"/>
</dbReference>
<evidence type="ECO:0000256" key="2">
    <source>
        <dbReference type="ARBA" id="ARBA00012405"/>
    </source>
</evidence>
<evidence type="ECO:0000256" key="1">
    <source>
        <dbReference type="ARBA" id="ARBA00004167"/>
    </source>
</evidence>
<dbReference type="EMBL" id="JMCC02000011">
    <property type="protein sequence ID" value="KIG18352.1"/>
    <property type="molecule type" value="Genomic_DNA"/>
</dbReference>
<dbReference type="PROSITE" id="PS51387">
    <property type="entry name" value="FAD_PCMH"/>
    <property type="match status" value="1"/>
</dbReference>
<evidence type="ECO:0000256" key="4">
    <source>
        <dbReference type="ARBA" id="ARBA00022989"/>
    </source>
</evidence>
<protein>
    <recommendedName>
        <fullName evidence="2">Delta(24)-sterol reductase</fullName>
        <ecNumber evidence="2">1.3.1.72</ecNumber>
    </recommendedName>
</protein>
<keyword evidence="5" id="KW-0472">Membrane</keyword>
<dbReference type="GO" id="GO:0050614">
    <property type="term" value="F:Delta24-sterol reductase activity"/>
    <property type="evidence" value="ECO:0007669"/>
    <property type="project" value="UniProtKB-EC"/>
</dbReference>
<dbReference type="Proteomes" id="UP000031599">
    <property type="component" value="Unassembled WGS sequence"/>
</dbReference>
<dbReference type="InterPro" id="IPR036318">
    <property type="entry name" value="FAD-bd_PCMH-like_sf"/>
</dbReference>
<dbReference type="GO" id="GO:0016020">
    <property type="term" value="C:membrane"/>
    <property type="evidence" value="ECO:0007669"/>
    <property type="project" value="UniProtKB-SubCell"/>
</dbReference>
<dbReference type="InterPro" id="IPR016169">
    <property type="entry name" value="FAD-bd_PCMH_sub2"/>
</dbReference>
<keyword evidence="3" id="KW-0812">Transmembrane</keyword>
<dbReference type="GO" id="GO:0000246">
    <property type="term" value="F:Delta24(24-1) sterol reductase activity"/>
    <property type="evidence" value="ECO:0007669"/>
    <property type="project" value="TreeGrafter"/>
</dbReference>
<evidence type="ECO:0000313" key="7">
    <source>
        <dbReference type="EMBL" id="KIG18352.1"/>
    </source>
</evidence>
<dbReference type="GO" id="GO:0008202">
    <property type="term" value="P:steroid metabolic process"/>
    <property type="evidence" value="ECO:0007669"/>
    <property type="project" value="TreeGrafter"/>
</dbReference>
<comment type="subcellular location">
    <subcellularLocation>
        <location evidence="1">Membrane</location>
        <topology evidence="1">Single-pass membrane protein</topology>
    </subcellularLocation>
</comment>
<dbReference type="InterPro" id="IPR040165">
    <property type="entry name" value="Diminuto-like"/>
</dbReference>
<feature type="domain" description="FAD-binding PCMH-type" evidence="6">
    <location>
        <begin position="41"/>
        <end position="220"/>
    </location>
</feature>
<name>A0A0C2DFF7_9BACT</name>
<evidence type="ECO:0000313" key="8">
    <source>
        <dbReference type="Proteomes" id="UP000031599"/>
    </source>
</evidence>
<dbReference type="PANTHER" id="PTHR10801">
    <property type="entry name" value="24-DEHYDROCHOLESTEROL REDUCTASE"/>
    <property type="match status" value="1"/>
</dbReference>
<dbReference type="InterPro" id="IPR016166">
    <property type="entry name" value="FAD-bd_PCMH"/>
</dbReference>
<dbReference type="SUPFAM" id="SSF56176">
    <property type="entry name" value="FAD-binding/transporter-associated domain-like"/>
    <property type="match status" value="1"/>
</dbReference>
<sequence>MDIKKLALDLATRYRAVILVGVGLPVGLAFDAGLRLRAKVYDLLGAAPERHDEKVAEVQDQVRRWAAQPADQRKPMCTDRKTWMNLSTRFEPKHQWHQIRMGNLRDILRVDVEAKTIHVEPFVTVGQATSYLIDRGHMLAVNLEIAEATLGGLAMAVGMTTHSHKVGLLSETVVAYEVVTASGELLRVTADSHPELYRALPWSHGTLGLLVGLELKIIPVKSHVHMRYEPTHSQAEYCARMYDLSTMDDGPDFIEATVYSRDQAVIMKGEFADPVTPEQRAKINPIGRWYKPWFYTHVREYLNGGGDEYIPLRHYLLRHNRSIFWVVEHMIPGGNHPLFRALLGWMMPPKIAFLKFSTTPAVRKMTFTMQVFQDITLPMSAMADAVNKSDELFDMYPILLYPCRVYDRGPGSGQLRNPAAKDRVLGRDYAMYFDLGVYGVPGPIQRGEKFKTVHAMREMEAFTQSVRGFPFLYADTFMTPKEFEEMFDLSLYREVRAKYAAEGAFPTLYDKIKPEVDVLAVLEEEDEWDAEWGALDPDPSAA</sequence>
<evidence type="ECO:0000259" key="6">
    <source>
        <dbReference type="PROSITE" id="PS51387"/>
    </source>
</evidence>
<dbReference type="AlphaFoldDB" id="A0A0C2DFF7"/>
<comment type="caution">
    <text evidence="7">The sequence shown here is derived from an EMBL/GenBank/DDBJ whole genome shotgun (WGS) entry which is preliminary data.</text>
</comment>
<dbReference type="Pfam" id="PF01565">
    <property type="entry name" value="FAD_binding_4"/>
    <property type="match status" value="1"/>
</dbReference>
<dbReference type="Gene3D" id="3.30.465.10">
    <property type="match status" value="1"/>
</dbReference>
<accession>A0A0C2DFF7</accession>
<reference evidence="7 8" key="1">
    <citation type="submission" date="2014-12" db="EMBL/GenBank/DDBJ databases">
        <title>Genome assembly of Enhygromyxa salina DSM 15201.</title>
        <authorList>
            <person name="Sharma G."/>
            <person name="Subramanian S."/>
        </authorList>
    </citation>
    <scope>NUCLEOTIDE SEQUENCE [LARGE SCALE GENOMIC DNA]</scope>
    <source>
        <strain evidence="7 8">DSM 15201</strain>
    </source>
</reference>
<organism evidence="7 8">
    <name type="scientific">Enhygromyxa salina</name>
    <dbReference type="NCBI Taxonomy" id="215803"/>
    <lineage>
        <taxon>Bacteria</taxon>
        <taxon>Pseudomonadati</taxon>
        <taxon>Myxococcota</taxon>
        <taxon>Polyangia</taxon>
        <taxon>Nannocystales</taxon>
        <taxon>Nannocystaceae</taxon>
        <taxon>Enhygromyxa</taxon>
    </lineage>
</organism>
<gene>
    <name evidence="7" type="ORF">DB30_00637</name>
</gene>
<dbReference type="InterPro" id="IPR006094">
    <property type="entry name" value="Oxid_FAD_bind_N"/>
</dbReference>